<keyword evidence="2" id="KW-0808">Transferase</keyword>
<dbReference type="EMBL" id="CP071182">
    <property type="protein sequence ID" value="QSO46181.1"/>
    <property type="molecule type" value="Genomic_DNA"/>
</dbReference>
<gene>
    <name evidence="2" type="ORF">JZ786_16920</name>
</gene>
<evidence type="ECO:0000259" key="1">
    <source>
        <dbReference type="Pfam" id="PF00266"/>
    </source>
</evidence>
<name>A0A9X7VW56_9BACL</name>
<reference evidence="2 3" key="1">
    <citation type="submission" date="2021-02" db="EMBL/GenBank/DDBJ databases">
        <title>Alicyclobacillus curvatus sp. nov. and Alicyclobacillus mengziensis sp. nov., two acidophilic bacteria isolated from acid mine drainage.</title>
        <authorList>
            <person name="Huang Y."/>
        </authorList>
    </citation>
    <scope>NUCLEOTIDE SEQUENCE [LARGE SCALE GENOMIC DNA]</scope>
    <source>
        <strain evidence="2 3">S30H14</strain>
    </source>
</reference>
<dbReference type="InterPro" id="IPR015422">
    <property type="entry name" value="PyrdxlP-dep_Trfase_small"/>
</dbReference>
<keyword evidence="2" id="KW-0032">Aminotransferase</keyword>
<dbReference type="RefSeq" id="WP_206655551.1">
    <property type="nucleotide sequence ID" value="NZ_CP071182.1"/>
</dbReference>
<evidence type="ECO:0000313" key="2">
    <source>
        <dbReference type="EMBL" id="QSO46181.1"/>
    </source>
</evidence>
<protein>
    <submittedName>
        <fullName evidence="2">Aminotransferase class V-fold PLP-dependent enzyme</fullName>
    </submittedName>
</protein>
<accession>A0A9X7VW56</accession>
<dbReference type="Gene3D" id="3.90.1150.10">
    <property type="entry name" value="Aspartate Aminotransferase, domain 1"/>
    <property type="match status" value="1"/>
</dbReference>
<evidence type="ECO:0000313" key="3">
    <source>
        <dbReference type="Proteomes" id="UP000663505"/>
    </source>
</evidence>
<dbReference type="AlphaFoldDB" id="A0A9X7VW56"/>
<dbReference type="InterPro" id="IPR015421">
    <property type="entry name" value="PyrdxlP-dep_Trfase_major"/>
</dbReference>
<dbReference type="SUPFAM" id="SSF53383">
    <property type="entry name" value="PLP-dependent transferases"/>
    <property type="match status" value="1"/>
</dbReference>
<dbReference type="GO" id="GO:0008483">
    <property type="term" value="F:transaminase activity"/>
    <property type="evidence" value="ECO:0007669"/>
    <property type="project" value="UniProtKB-KW"/>
</dbReference>
<dbReference type="Gene3D" id="3.40.640.10">
    <property type="entry name" value="Type I PLP-dependent aspartate aminotransferase-like (Major domain)"/>
    <property type="match status" value="1"/>
</dbReference>
<dbReference type="InterPro" id="IPR000192">
    <property type="entry name" value="Aminotrans_V_dom"/>
</dbReference>
<dbReference type="KEGG" id="afx:JZ786_16920"/>
<dbReference type="PANTHER" id="PTHR43586:SF4">
    <property type="entry name" value="ISOPENICILLIN N EPIMERASE"/>
    <property type="match status" value="1"/>
</dbReference>
<dbReference type="Pfam" id="PF00266">
    <property type="entry name" value="Aminotran_5"/>
    <property type="match status" value="1"/>
</dbReference>
<organism evidence="2 3">
    <name type="scientific">Alicyclobacillus mengziensis</name>
    <dbReference type="NCBI Taxonomy" id="2931921"/>
    <lineage>
        <taxon>Bacteria</taxon>
        <taxon>Bacillati</taxon>
        <taxon>Bacillota</taxon>
        <taxon>Bacilli</taxon>
        <taxon>Bacillales</taxon>
        <taxon>Alicyclobacillaceae</taxon>
        <taxon>Alicyclobacillus</taxon>
    </lineage>
</organism>
<dbReference type="Proteomes" id="UP000663505">
    <property type="component" value="Chromosome"/>
</dbReference>
<dbReference type="PANTHER" id="PTHR43586">
    <property type="entry name" value="CYSTEINE DESULFURASE"/>
    <property type="match status" value="1"/>
</dbReference>
<keyword evidence="3" id="KW-1185">Reference proteome</keyword>
<proteinExistence type="predicted"/>
<feature type="domain" description="Aminotransferase class V" evidence="1">
    <location>
        <begin position="59"/>
        <end position="376"/>
    </location>
</feature>
<sequence>MAHVDNVRRHFAAVRTSTYLNTGTFGALPDVAMERMQQVVEIQFREGRLNGYFSQLAGVRDQVREQIAYLLHAPVSSIALTDSTTNGINIVVWGMLWHKGDEIVYTDIEHQGGMVPLFVQKQRQGVILKRVEVSRNPDETITRLRAALSPRTRLVVCSHISYETGQRLPVEQIAQVAHEAGALCLVDGAQGAGAEWFDVTASRVDFYSLPGQKWLCGPDGVGALYVHPDAMAHVELTYAGSASLRREHPHVQNGYLLPDESARRYEDTFVALTNWVGWLESLRFIRVQVGWDYAFSRIHGLSGTLLDQLLDVPGAEVVTPRDSRAGIVSFRLKDVPSERIVSDAHERGILIRSIPHRNLVRVSTGFYNAEDDISRLLNVIKRS</sequence>
<dbReference type="InterPro" id="IPR015424">
    <property type="entry name" value="PyrdxlP-dep_Trfase"/>
</dbReference>